<accession>A0A0R1USI0</accession>
<dbReference type="EMBL" id="AZGC01000013">
    <property type="protein sequence ID" value="KRL96153.1"/>
    <property type="molecule type" value="Genomic_DNA"/>
</dbReference>
<proteinExistence type="predicted"/>
<reference evidence="1 2" key="1">
    <citation type="journal article" date="2015" name="Genome Announc.">
        <title>Expanding the biotechnology potential of lactobacilli through comparative genomics of 213 strains and associated genera.</title>
        <authorList>
            <person name="Sun Z."/>
            <person name="Harris H.M."/>
            <person name="McCann A."/>
            <person name="Guo C."/>
            <person name="Argimon S."/>
            <person name="Zhang W."/>
            <person name="Yang X."/>
            <person name="Jeffery I.B."/>
            <person name="Cooney J.C."/>
            <person name="Kagawa T.F."/>
            <person name="Liu W."/>
            <person name="Song Y."/>
            <person name="Salvetti E."/>
            <person name="Wrobel A."/>
            <person name="Rasinkangas P."/>
            <person name="Parkhill J."/>
            <person name="Rea M.C."/>
            <person name="O'Sullivan O."/>
            <person name="Ritari J."/>
            <person name="Douillard F.P."/>
            <person name="Paul Ross R."/>
            <person name="Yang R."/>
            <person name="Briner A.E."/>
            <person name="Felis G.E."/>
            <person name="de Vos W.M."/>
            <person name="Barrangou R."/>
            <person name="Klaenhammer T.R."/>
            <person name="Caufield P.W."/>
            <person name="Cui Y."/>
            <person name="Zhang H."/>
            <person name="O'Toole P.W."/>
        </authorList>
    </citation>
    <scope>NUCLEOTIDE SEQUENCE [LARGE SCALE GENOMIC DNA]</scope>
    <source>
        <strain evidence="1 2">DSM 18793</strain>
    </source>
</reference>
<name>A0A0R1USI0_9LACO</name>
<keyword evidence="2" id="KW-1185">Reference proteome</keyword>
<dbReference type="Proteomes" id="UP000051084">
    <property type="component" value="Unassembled WGS sequence"/>
</dbReference>
<evidence type="ECO:0008006" key="3">
    <source>
        <dbReference type="Google" id="ProtNLM"/>
    </source>
</evidence>
<dbReference type="AlphaFoldDB" id="A0A0R1USI0"/>
<evidence type="ECO:0000313" key="2">
    <source>
        <dbReference type="Proteomes" id="UP000051084"/>
    </source>
</evidence>
<gene>
    <name evidence="1" type="ORF">FC21_GL000594</name>
</gene>
<protein>
    <recommendedName>
        <fullName evidence="3">FtsK gamma domain-containing protein</fullName>
    </recommendedName>
</protein>
<evidence type="ECO:0000313" key="1">
    <source>
        <dbReference type="EMBL" id="KRL96153.1"/>
    </source>
</evidence>
<sequence>MKPDIDNIFPPKTGHQITKLATKFRDQIIFGRSDVMNGLGIKASRASELLRVMLVHQVIKPVTGHGKGKYIFSGFKVIKCHPVSF</sequence>
<comment type="caution">
    <text evidence="1">The sequence shown here is derived from an EMBL/GenBank/DDBJ whole genome shotgun (WGS) entry which is preliminary data.</text>
</comment>
<dbReference type="PATRIC" id="fig|1423742.4.peg.616"/>
<dbReference type="STRING" id="417373.GCA_001570685_00337"/>
<organism evidence="1 2">
    <name type="scientific">Limosilactobacillus equigenerosi DSM 18793 = JCM 14505</name>
    <dbReference type="NCBI Taxonomy" id="1423742"/>
    <lineage>
        <taxon>Bacteria</taxon>
        <taxon>Bacillati</taxon>
        <taxon>Bacillota</taxon>
        <taxon>Bacilli</taxon>
        <taxon>Lactobacillales</taxon>
        <taxon>Lactobacillaceae</taxon>
        <taxon>Limosilactobacillus</taxon>
    </lineage>
</organism>